<evidence type="ECO:0000256" key="1">
    <source>
        <dbReference type="SAM" id="Phobius"/>
    </source>
</evidence>
<keyword evidence="3" id="KW-1185">Reference proteome</keyword>
<protein>
    <recommendedName>
        <fullName evidence="4">RNA-binding protein</fullName>
    </recommendedName>
</protein>
<reference evidence="2" key="2">
    <citation type="submission" date="2024-03" db="EMBL/GenBank/DDBJ databases">
        <authorList>
            <person name="Bromfield E.S.P."/>
            <person name="Cloutier S."/>
        </authorList>
    </citation>
    <scope>NUCLEOTIDE SEQUENCE</scope>
    <source>
        <strain evidence="2">5S5</strain>
    </source>
</reference>
<proteinExistence type="predicted"/>
<feature type="transmembrane region" description="Helical" evidence="1">
    <location>
        <begin position="26"/>
        <end position="47"/>
    </location>
</feature>
<evidence type="ECO:0008006" key="4">
    <source>
        <dbReference type="Google" id="ProtNLM"/>
    </source>
</evidence>
<keyword evidence="1" id="KW-0812">Transmembrane</keyword>
<dbReference type="Proteomes" id="UP001432046">
    <property type="component" value="Chromosome"/>
</dbReference>
<keyword evidence="1" id="KW-0472">Membrane</keyword>
<name>A0ABZ2NTC8_9BRAD</name>
<accession>A0ABZ2NTC8</accession>
<gene>
    <name evidence="2" type="ORF">WDK88_32760</name>
</gene>
<dbReference type="EMBL" id="CP147711">
    <property type="protein sequence ID" value="WXC78147.1"/>
    <property type="molecule type" value="Genomic_DNA"/>
</dbReference>
<reference evidence="2" key="1">
    <citation type="journal article" date="2021" name="Int. J. Syst. Evol. Microbiol.">
        <title>Bradyrhizobium septentrionale sp. nov. (sv. septentrionale) and Bradyrhizobium quebecense sp. nov. (sv. septentrionale) associated with legumes native to Canada possess rearranged symbiosis genes and numerous insertion sequences.</title>
        <authorList>
            <person name="Bromfield E.S.P."/>
            <person name="Cloutier S."/>
        </authorList>
    </citation>
    <scope>NUCLEOTIDE SEQUENCE</scope>
    <source>
        <strain evidence="2">5S5</strain>
    </source>
</reference>
<organism evidence="2 3">
    <name type="scientific">Bradyrhizobium septentrionale</name>
    <dbReference type="NCBI Taxonomy" id="1404411"/>
    <lineage>
        <taxon>Bacteria</taxon>
        <taxon>Pseudomonadati</taxon>
        <taxon>Pseudomonadota</taxon>
        <taxon>Alphaproteobacteria</taxon>
        <taxon>Hyphomicrobiales</taxon>
        <taxon>Nitrobacteraceae</taxon>
        <taxon>Bradyrhizobium</taxon>
    </lineage>
</organism>
<evidence type="ECO:0000313" key="3">
    <source>
        <dbReference type="Proteomes" id="UP001432046"/>
    </source>
</evidence>
<sequence length="50" mass="5368">MDQDKSGRIVETSLEARQGELDPSMLMLLAVSLALAGLIMAGTWLIFFGA</sequence>
<evidence type="ECO:0000313" key="2">
    <source>
        <dbReference type="EMBL" id="WXC78147.1"/>
    </source>
</evidence>
<dbReference type="RefSeq" id="WP_165128484.1">
    <property type="nucleotide sequence ID" value="NZ_CP147708.1"/>
</dbReference>
<keyword evidence="1" id="KW-1133">Transmembrane helix</keyword>